<protein>
    <submittedName>
        <fullName evidence="3">Si:dkeyp-81f3.4</fullName>
    </submittedName>
</protein>
<reference evidence="3" key="3">
    <citation type="submission" date="2025-08" db="UniProtKB">
        <authorList>
            <consortium name="Ensembl"/>
        </authorList>
    </citation>
    <scope>IDENTIFICATION</scope>
</reference>
<dbReference type="PANTHER" id="PTHR35075:SF1">
    <property type="entry name" value="A-KINASE ANCHOR PROTEIN 14"/>
    <property type="match status" value="1"/>
</dbReference>
<keyword evidence="2" id="KW-1133">Transmembrane helix</keyword>
<evidence type="ECO:0000313" key="3">
    <source>
        <dbReference type="Ensembl" id="ENSAMXP00000025826.2"/>
    </source>
</evidence>
<dbReference type="AlphaFoldDB" id="W5LSC8"/>
<dbReference type="GO" id="GO:0005952">
    <property type="term" value="C:cAMP-dependent protein kinase complex"/>
    <property type="evidence" value="ECO:0007669"/>
    <property type="project" value="TreeGrafter"/>
</dbReference>
<dbReference type="eggNOG" id="ENOG502S0CR">
    <property type="taxonomic scope" value="Eukaryota"/>
</dbReference>
<dbReference type="HOGENOM" id="CLU_116552_0_0_1"/>
<dbReference type="Proteomes" id="UP000018467">
    <property type="component" value="Unassembled WGS sequence"/>
</dbReference>
<dbReference type="InterPro" id="IPR053084">
    <property type="entry name" value="AKAP"/>
</dbReference>
<name>W5LSC8_ASTMX</name>
<dbReference type="STRING" id="7994.ENSAMXP00000025826"/>
<dbReference type="InterPro" id="IPR025663">
    <property type="entry name" value="AKAP_28"/>
</dbReference>
<keyword evidence="2" id="KW-0812">Transmembrane</keyword>
<proteinExistence type="predicted"/>
<dbReference type="Ensembl" id="ENSAMXT00000025846.2">
    <property type="protein sequence ID" value="ENSAMXP00000025826.2"/>
    <property type="gene ID" value="ENSAMXG00000025120.2"/>
</dbReference>
<reference evidence="4" key="1">
    <citation type="submission" date="2013-03" db="EMBL/GenBank/DDBJ databases">
        <authorList>
            <person name="Jeffery W."/>
            <person name="Warren W."/>
            <person name="Wilson R.K."/>
        </authorList>
    </citation>
    <scope>NUCLEOTIDE SEQUENCE</scope>
    <source>
        <strain evidence="4">female</strain>
    </source>
</reference>
<dbReference type="GeneTree" id="ENSGT00390000003444"/>
<dbReference type="Bgee" id="ENSAMXG00000025120">
    <property type="expression patterns" value="Expressed in testis and 7 other cell types or tissues"/>
</dbReference>
<reference evidence="4" key="2">
    <citation type="journal article" date="2014" name="Nat. Commun.">
        <title>The cavefish genome reveals candidate genes for eye loss.</title>
        <authorList>
            <person name="McGaugh S.E."/>
            <person name="Gross J.B."/>
            <person name="Aken B."/>
            <person name="Blin M."/>
            <person name="Borowsky R."/>
            <person name="Chalopin D."/>
            <person name="Hinaux H."/>
            <person name="Jeffery W.R."/>
            <person name="Keene A."/>
            <person name="Ma L."/>
            <person name="Minx P."/>
            <person name="Murphy D."/>
            <person name="O'Quin K.E."/>
            <person name="Retaux S."/>
            <person name="Rohner N."/>
            <person name="Searle S.M."/>
            <person name="Stahl B.A."/>
            <person name="Tabin C."/>
            <person name="Volff J.N."/>
            <person name="Yoshizawa M."/>
            <person name="Warren W.C."/>
        </authorList>
    </citation>
    <scope>NUCLEOTIDE SEQUENCE [LARGE SCALE GENOMIC DNA]</scope>
    <source>
        <strain evidence="4">female</strain>
    </source>
</reference>
<evidence type="ECO:0000256" key="2">
    <source>
        <dbReference type="SAM" id="Phobius"/>
    </source>
</evidence>
<evidence type="ECO:0000256" key="1">
    <source>
        <dbReference type="SAM" id="MobiDB-lite"/>
    </source>
</evidence>
<keyword evidence="4" id="KW-1185">Reference proteome</keyword>
<dbReference type="GO" id="GO:0034237">
    <property type="term" value="F:protein kinase A regulatory subunit binding"/>
    <property type="evidence" value="ECO:0007669"/>
    <property type="project" value="TreeGrafter"/>
</dbReference>
<dbReference type="PANTHER" id="PTHR35075">
    <property type="entry name" value="A-KINASE ANCHOR PROTEIN 14"/>
    <property type="match status" value="1"/>
</dbReference>
<evidence type="ECO:0000313" key="4">
    <source>
        <dbReference type="Proteomes" id="UP000018467"/>
    </source>
</evidence>
<dbReference type="InParanoid" id="W5LSC8"/>
<reference evidence="3" key="4">
    <citation type="submission" date="2025-09" db="UniProtKB">
        <authorList>
            <consortium name="Ensembl"/>
        </authorList>
    </citation>
    <scope>IDENTIFICATION</scope>
</reference>
<sequence length="209" mass="24655">FTRSHLRAPTPPLDTDTKPARPTPAPLPRWTDKNREEELELRVAELVQAVLDRAAHSALIHPPEPERHQPEYPLTQPDWGSCRDFTVERGRARIEDYMRTWEIHPSWRYSISFLQERELDFQKQFLYRALWGRPTSRAPIPRSTAAVYFIITAPKTRDPALPVEVRFTVESNRTLHEPGRTRFREKWLNSSFLSGLLFFSRVVYIFIIY</sequence>
<dbReference type="FunCoup" id="W5LSC8">
    <property type="interactions" value="2"/>
</dbReference>
<keyword evidence="2" id="KW-0472">Membrane</keyword>
<organism evidence="3 4">
    <name type="scientific">Astyanax mexicanus</name>
    <name type="common">Blind cave fish</name>
    <name type="synonym">Astyanax fasciatus mexicanus</name>
    <dbReference type="NCBI Taxonomy" id="7994"/>
    <lineage>
        <taxon>Eukaryota</taxon>
        <taxon>Metazoa</taxon>
        <taxon>Chordata</taxon>
        <taxon>Craniata</taxon>
        <taxon>Vertebrata</taxon>
        <taxon>Euteleostomi</taxon>
        <taxon>Actinopterygii</taxon>
        <taxon>Neopterygii</taxon>
        <taxon>Teleostei</taxon>
        <taxon>Ostariophysi</taxon>
        <taxon>Characiformes</taxon>
        <taxon>Characoidei</taxon>
        <taxon>Acestrorhamphidae</taxon>
        <taxon>Acestrorhamphinae</taxon>
        <taxon>Astyanax</taxon>
    </lineage>
</organism>
<accession>W5LSC8</accession>
<feature type="transmembrane region" description="Helical" evidence="2">
    <location>
        <begin position="187"/>
        <end position="207"/>
    </location>
</feature>
<dbReference type="Pfam" id="PF14469">
    <property type="entry name" value="AKAP28"/>
    <property type="match status" value="1"/>
</dbReference>
<feature type="region of interest" description="Disordered" evidence="1">
    <location>
        <begin position="1"/>
        <end position="34"/>
    </location>
</feature>